<feature type="compositionally biased region" description="Low complexity" evidence="1">
    <location>
        <begin position="248"/>
        <end position="263"/>
    </location>
</feature>
<proteinExistence type="predicted"/>
<organism evidence="2">
    <name type="scientific">Alexandrium catenella</name>
    <name type="common">Red tide dinoflagellate</name>
    <name type="synonym">Gonyaulax catenella</name>
    <dbReference type="NCBI Taxonomy" id="2925"/>
    <lineage>
        <taxon>Eukaryota</taxon>
        <taxon>Sar</taxon>
        <taxon>Alveolata</taxon>
        <taxon>Dinophyceae</taxon>
        <taxon>Gonyaulacales</taxon>
        <taxon>Pyrocystaceae</taxon>
        <taxon>Alexandrium</taxon>
    </lineage>
</organism>
<accession>A0A7S1WLE7</accession>
<protein>
    <submittedName>
        <fullName evidence="2">Uncharacterized protein</fullName>
    </submittedName>
</protein>
<sequence>MAADKLAVLYCLEFDRKQGTVSLEHAGASRAVNSEQLVASGVQHALTAVVFTVRGCFVEFTDVRVLTNASYTYEYETYVEVSKVPGVAGAAVTARLLGGEKAQEGVFTKVCRFFGVGGTTDTPLCPDGLNCVAAFHTRDSALNEQQKQHLEEHRHLCLYGKSCRSLDDGSHQQRHIHLEKPTCAINSCSLLTDVHHRAEYHHPGEWDVLLPCREQGCRLRGRHRQRYHHEDEAYRLVSSGLVRSVPDQAAGAAAGAAPSDKPSGPGGSSGGDERPRHYDFVGIDAEVQDSVDDMADIYNMDAVNGKYGDAARDAYGNPLGFDLAKDGAFEGFRLLIGSFCGELKIADLQNLTVKELQKKGWEVQVETDLEAFTAALRDGRFHVTWIVSSRFGLGAAAAAFVAEVRRFHESGRGLMIWGDNDPFFEHANEVLGSLFGFKLVGNTPGGKELFPGDALKPGHFGKHLICSGILKLHEGVTICYPERIPDGWQVVGTSSNSKPVLIAREAPSLKAGPGRVIVDNGFTKLYANYWTTAGTPRYVSNCCAWLALRERFKGPMRGFNPPPRV</sequence>
<reference evidence="2" key="1">
    <citation type="submission" date="2021-01" db="EMBL/GenBank/DDBJ databases">
        <authorList>
            <person name="Corre E."/>
            <person name="Pelletier E."/>
            <person name="Niang G."/>
            <person name="Scheremetjew M."/>
            <person name="Finn R."/>
            <person name="Kale V."/>
            <person name="Holt S."/>
            <person name="Cochrane G."/>
            <person name="Meng A."/>
            <person name="Brown T."/>
            <person name="Cohen L."/>
        </authorList>
    </citation>
    <scope>NUCLEOTIDE SEQUENCE</scope>
    <source>
        <strain evidence="2">OF101</strain>
    </source>
</reference>
<feature type="region of interest" description="Disordered" evidence="1">
    <location>
        <begin position="248"/>
        <end position="277"/>
    </location>
</feature>
<dbReference type="EMBL" id="HBGE01086693">
    <property type="protein sequence ID" value="CAD9174895.1"/>
    <property type="molecule type" value="Transcribed_RNA"/>
</dbReference>
<name>A0A7S1WLE7_ALECA</name>
<gene>
    <name evidence="2" type="ORF">ACAT0790_LOCUS51664</name>
</gene>
<evidence type="ECO:0000256" key="1">
    <source>
        <dbReference type="SAM" id="MobiDB-lite"/>
    </source>
</evidence>
<evidence type="ECO:0000313" key="2">
    <source>
        <dbReference type="EMBL" id="CAD9174895.1"/>
    </source>
</evidence>
<dbReference type="AlphaFoldDB" id="A0A7S1WLE7"/>